<evidence type="ECO:0000256" key="2">
    <source>
        <dbReference type="SAM" id="SignalP"/>
    </source>
</evidence>
<evidence type="ECO:0000256" key="1">
    <source>
        <dbReference type="SAM" id="MobiDB-lite"/>
    </source>
</evidence>
<feature type="chain" id="PRO_5012877881" evidence="2">
    <location>
        <begin position="22"/>
        <end position="123"/>
    </location>
</feature>
<feature type="compositionally biased region" description="Polar residues" evidence="1">
    <location>
        <begin position="110"/>
        <end position="123"/>
    </location>
</feature>
<dbReference type="EMBL" id="LN890955">
    <property type="protein sequence ID" value="CUS14835.1"/>
    <property type="molecule type" value="Genomic_DNA"/>
</dbReference>
<name>A0A292Q7B1_9PEZI</name>
<feature type="compositionally biased region" description="Basic residues" evidence="1">
    <location>
        <begin position="36"/>
        <end position="45"/>
    </location>
</feature>
<feature type="compositionally biased region" description="Basic and acidic residues" evidence="1">
    <location>
        <begin position="88"/>
        <end position="99"/>
    </location>
</feature>
<gene>
    <name evidence="3" type="ORF">GSTUAT00001120001</name>
</gene>
<dbReference type="AlphaFoldDB" id="A0A292Q7B1"/>
<feature type="signal peptide" evidence="2">
    <location>
        <begin position="1"/>
        <end position="21"/>
    </location>
</feature>
<dbReference type="Proteomes" id="UP001412239">
    <property type="component" value="Unassembled WGS sequence"/>
</dbReference>
<protein>
    <submittedName>
        <fullName evidence="3">Uncharacterized protein</fullName>
    </submittedName>
</protein>
<keyword evidence="4" id="KW-1185">Reference proteome</keyword>
<evidence type="ECO:0000313" key="3">
    <source>
        <dbReference type="EMBL" id="CUS14835.1"/>
    </source>
</evidence>
<evidence type="ECO:0000313" key="4">
    <source>
        <dbReference type="Proteomes" id="UP001412239"/>
    </source>
</evidence>
<feature type="region of interest" description="Disordered" evidence="1">
    <location>
        <begin position="34"/>
        <end position="53"/>
    </location>
</feature>
<accession>A0A292Q7B1</accession>
<feature type="region of interest" description="Disordered" evidence="1">
    <location>
        <begin position="84"/>
        <end position="123"/>
    </location>
</feature>
<feature type="non-terminal residue" evidence="3">
    <location>
        <position position="123"/>
    </location>
</feature>
<sequence length="123" mass="14082">ILCSKLLVITVLSIWSTGKYSTVGTVTVNTHTYPKNARRRRRARALNRDNGIDGIYPKTRFSESLPPLAQKAVRVQYCTVFRSPPHNLEQKEQEQERGNAPRSPQPHPSGRNQQRENAQFRIT</sequence>
<organism evidence="3 4">
    <name type="scientific">Tuber aestivum</name>
    <name type="common">summer truffle</name>
    <dbReference type="NCBI Taxonomy" id="59557"/>
    <lineage>
        <taxon>Eukaryota</taxon>
        <taxon>Fungi</taxon>
        <taxon>Dikarya</taxon>
        <taxon>Ascomycota</taxon>
        <taxon>Pezizomycotina</taxon>
        <taxon>Pezizomycetes</taxon>
        <taxon>Pezizales</taxon>
        <taxon>Tuberaceae</taxon>
        <taxon>Tuber</taxon>
    </lineage>
</organism>
<proteinExistence type="predicted"/>
<keyword evidence="2" id="KW-0732">Signal</keyword>
<reference evidence="3" key="1">
    <citation type="submission" date="2015-10" db="EMBL/GenBank/DDBJ databases">
        <authorList>
            <person name="Regsiter A."/>
            <person name="william w."/>
        </authorList>
    </citation>
    <scope>NUCLEOTIDE SEQUENCE</scope>
    <source>
        <strain evidence="3">Montdore</strain>
    </source>
</reference>